<protein>
    <submittedName>
        <fullName evidence="3">Uncharacterized protein</fullName>
    </submittedName>
</protein>
<evidence type="ECO:0000313" key="4">
    <source>
        <dbReference type="Proteomes" id="UP000092730"/>
    </source>
</evidence>
<feature type="transmembrane region" description="Helical" evidence="2">
    <location>
        <begin position="30"/>
        <end position="54"/>
    </location>
</feature>
<feature type="transmembrane region" description="Helical" evidence="2">
    <location>
        <begin position="221"/>
        <end position="244"/>
    </location>
</feature>
<dbReference type="AlphaFoldDB" id="A0AAJ8JZR6"/>
<feature type="compositionally biased region" description="Pro residues" evidence="1">
    <location>
        <begin position="473"/>
        <end position="482"/>
    </location>
</feature>
<keyword evidence="2" id="KW-0812">Transmembrane</keyword>
<feature type="transmembrane region" description="Helical" evidence="2">
    <location>
        <begin position="185"/>
        <end position="209"/>
    </location>
</feature>
<feature type="region of interest" description="Disordered" evidence="1">
    <location>
        <begin position="319"/>
        <end position="339"/>
    </location>
</feature>
<evidence type="ECO:0000313" key="3">
    <source>
        <dbReference type="EMBL" id="WVW78237.1"/>
    </source>
</evidence>
<feature type="compositionally biased region" description="Low complexity" evidence="1">
    <location>
        <begin position="319"/>
        <end position="337"/>
    </location>
</feature>
<dbReference type="RefSeq" id="XP_065725112.1">
    <property type="nucleotide sequence ID" value="XM_065869040.1"/>
</dbReference>
<dbReference type="Proteomes" id="UP000092730">
    <property type="component" value="Chromosome 1"/>
</dbReference>
<evidence type="ECO:0000256" key="1">
    <source>
        <dbReference type="SAM" id="MobiDB-lite"/>
    </source>
</evidence>
<dbReference type="EMBL" id="CP144541">
    <property type="protein sequence ID" value="WVW78237.1"/>
    <property type="molecule type" value="Genomic_DNA"/>
</dbReference>
<feature type="compositionally biased region" description="Basic and acidic residues" evidence="1">
    <location>
        <begin position="450"/>
        <end position="459"/>
    </location>
</feature>
<reference evidence="3" key="2">
    <citation type="submission" date="2024-02" db="EMBL/GenBank/DDBJ databases">
        <title>Comparative genomics of Cryptococcus and Kwoniella reveals pathogenesis evolution and contrasting modes of karyotype evolution via chromosome fusion or intercentromeric recombination.</title>
        <authorList>
            <person name="Coelho M.A."/>
            <person name="David-Palma M."/>
            <person name="Shea T."/>
            <person name="Bowers K."/>
            <person name="McGinley-Smith S."/>
            <person name="Mohammad A.W."/>
            <person name="Gnirke A."/>
            <person name="Yurkov A.M."/>
            <person name="Nowrousian M."/>
            <person name="Sun S."/>
            <person name="Cuomo C.A."/>
            <person name="Heitman J."/>
        </authorList>
    </citation>
    <scope>NUCLEOTIDE SEQUENCE</scope>
    <source>
        <strain evidence="3">CBS 10118</strain>
    </source>
</reference>
<feature type="compositionally biased region" description="Basic and acidic residues" evidence="1">
    <location>
        <begin position="490"/>
        <end position="506"/>
    </location>
</feature>
<name>A0AAJ8JZR6_9TREE</name>
<keyword evidence="2" id="KW-1133">Transmembrane helix</keyword>
<keyword evidence="4" id="KW-1185">Reference proteome</keyword>
<proteinExistence type="predicted"/>
<dbReference type="KEGG" id="kbi:30207964"/>
<sequence>MELTEENAQAGDKAYLDLVLLQTLGSDRVNLIWCSIWGILVQAYLLGFLISKIWEIGVRWKRYEKGILGCVAVELALIIAQLGVSIDQTYRISFTSIYTDIAVDDSWRNVVGMICCGVMGGMSMGYGIWSVWKMSPRKRLIIPLIILNIISLGLIMGLSVISCQMPLASVSRLYLVEEWVNRQGVLMRCWLGMGLVSHAGVWIIMVWLIRSKREFDKGRRLVIVAQALCLPTLSIAILLIYSAVEVPSLANASRPIFQSFSPLHLLSFIYLLRISHPVPTSTDDGENGGIRLSESESISIYYKSPPVSRRGLLPDSYSGYTTSTSSGQRSIQSSKSGLGMGSVKVSIDQIVTESKSVTSPPSAYKFKDKQPIAHIRYPSSSTIASPIPTPRYSNSGYSDVPLSIIAPFSEWLEYNSTRDLPSDSNNDNEANNDKMSYKSAVPSGKTLYRSKSERSKKDGGIVLDHTGWDVAPIPVPLPPPMPASVSSTELQKEGRKSGASRKDNSI</sequence>
<accession>A0AAJ8JZR6</accession>
<gene>
    <name evidence="3" type="ORF">I302_100190</name>
</gene>
<feature type="transmembrane region" description="Helical" evidence="2">
    <location>
        <begin position="66"/>
        <end position="86"/>
    </location>
</feature>
<keyword evidence="2" id="KW-0472">Membrane</keyword>
<reference evidence="3" key="1">
    <citation type="submission" date="2013-07" db="EMBL/GenBank/DDBJ databases">
        <authorList>
            <consortium name="The Broad Institute Genome Sequencing Platform"/>
            <person name="Cuomo C."/>
            <person name="Litvintseva A."/>
            <person name="Chen Y."/>
            <person name="Heitman J."/>
            <person name="Sun S."/>
            <person name="Springer D."/>
            <person name="Dromer F."/>
            <person name="Young S.K."/>
            <person name="Zeng Q."/>
            <person name="Gargeya S."/>
            <person name="Fitzgerald M."/>
            <person name="Abouelleil A."/>
            <person name="Alvarado L."/>
            <person name="Berlin A.M."/>
            <person name="Chapman S.B."/>
            <person name="Dewar J."/>
            <person name="Goldberg J."/>
            <person name="Griggs A."/>
            <person name="Gujja S."/>
            <person name="Hansen M."/>
            <person name="Howarth C."/>
            <person name="Imamovic A."/>
            <person name="Larimer J."/>
            <person name="McCowan C."/>
            <person name="Murphy C."/>
            <person name="Pearson M."/>
            <person name="Priest M."/>
            <person name="Roberts A."/>
            <person name="Saif S."/>
            <person name="Shea T."/>
            <person name="Sykes S."/>
            <person name="Wortman J."/>
            <person name="Nusbaum C."/>
            <person name="Birren B."/>
        </authorList>
    </citation>
    <scope>NUCLEOTIDE SEQUENCE</scope>
    <source>
        <strain evidence="3">CBS 10118</strain>
    </source>
</reference>
<feature type="region of interest" description="Disordered" evidence="1">
    <location>
        <begin position="419"/>
        <end position="506"/>
    </location>
</feature>
<feature type="transmembrane region" description="Helical" evidence="2">
    <location>
        <begin position="141"/>
        <end position="165"/>
    </location>
</feature>
<evidence type="ECO:0000256" key="2">
    <source>
        <dbReference type="SAM" id="Phobius"/>
    </source>
</evidence>
<organism evidence="3 4">
    <name type="scientific">Kwoniella bestiolae CBS 10118</name>
    <dbReference type="NCBI Taxonomy" id="1296100"/>
    <lineage>
        <taxon>Eukaryota</taxon>
        <taxon>Fungi</taxon>
        <taxon>Dikarya</taxon>
        <taxon>Basidiomycota</taxon>
        <taxon>Agaricomycotina</taxon>
        <taxon>Tremellomycetes</taxon>
        <taxon>Tremellales</taxon>
        <taxon>Cryptococcaceae</taxon>
        <taxon>Kwoniella</taxon>
    </lineage>
</organism>
<feature type="transmembrane region" description="Helical" evidence="2">
    <location>
        <begin position="106"/>
        <end position="129"/>
    </location>
</feature>
<dbReference type="GeneID" id="30207964"/>